<dbReference type="InterPro" id="IPR000683">
    <property type="entry name" value="Gfo/Idh/MocA-like_OxRdtase_N"/>
</dbReference>
<evidence type="ECO:0000259" key="3">
    <source>
        <dbReference type="Pfam" id="PF22725"/>
    </source>
</evidence>
<feature type="domain" description="Gfo/Idh/MocA-like oxidoreductase N-terminal" evidence="2">
    <location>
        <begin position="3"/>
        <end position="131"/>
    </location>
</feature>
<accession>A0AB34J6K9</accession>
<sequence length="382" mass="40801">MPRVGVVGAGWWAQGWHLPHLSRHPEVTIAAIIEPSRNIRSTLNPQIEQLPALGEKYAAPTFDSLGAALEAGVEMDGVVIAASHSAHAELGRLALSAGLHVFMEKPMTTDVAEAAALVSAVRQSGKLLMVNNTANWRAHTMHAFEWVRQRRIGAVRHVSCAMGSPLLWLFEDGANEGWVKPSGSMLGNGMGWGQLSHTLAWVLKVTGLQPATVYAEMNYSSTTGADLFDAAIIRCACGALINVQGVGATAGDTPPTQTDQRPSGKQIDNRIFGTEGFIQYSGLDHRSDSGALLLRRHDGCNETIEGFEFEDGDQNGTGPASLRAFIAGCAGESVWNGCDAELGFQVVATIEAMYRSVAEGRRVDVQLYDSDGQAPAAKRPKA</sequence>
<dbReference type="EMBL" id="JBGBPQ010000011">
    <property type="protein sequence ID" value="KAL1515318.1"/>
    <property type="molecule type" value="Genomic_DNA"/>
</dbReference>
<comment type="caution">
    <text evidence="4">The sequence shown here is derived from an EMBL/GenBank/DDBJ whole genome shotgun (WGS) entry which is preliminary data.</text>
</comment>
<dbReference type="PANTHER" id="PTHR43377:SF1">
    <property type="entry name" value="BILIVERDIN REDUCTASE A"/>
    <property type="match status" value="1"/>
</dbReference>
<evidence type="ECO:0000259" key="2">
    <source>
        <dbReference type="Pfam" id="PF01408"/>
    </source>
</evidence>
<evidence type="ECO:0000313" key="4">
    <source>
        <dbReference type="EMBL" id="KAL1515318.1"/>
    </source>
</evidence>
<dbReference type="SUPFAM" id="SSF55347">
    <property type="entry name" value="Glyceraldehyde-3-phosphate dehydrogenase-like, C-terminal domain"/>
    <property type="match status" value="1"/>
</dbReference>
<dbReference type="InterPro" id="IPR036291">
    <property type="entry name" value="NAD(P)-bd_dom_sf"/>
</dbReference>
<organism evidence="4 5">
    <name type="scientific">Prymnesium parvum</name>
    <name type="common">Toxic golden alga</name>
    <dbReference type="NCBI Taxonomy" id="97485"/>
    <lineage>
        <taxon>Eukaryota</taxon>
        <taxon>Haptista</taxon>
        <taxon>Haptophyta</taxon>
        <taxon>Prymnesiophyceae</taxon>
        <taxon>Prymnesiales</taxon>
        <taxon>Prymnesiaceae</taxon>
        <taxon>Prymnesium</taxon>
    </lineage>
</organism>
<dbReference type="Pfam" id="PF01408">
    <property type="entry name" value="GFO_IDH_MocA"/>
    <property type="match status" value="1"/>
</dbReference>
<dbReference type="Gene3D" id="3.40.50.720">
    <property type="entry name" value="NAD(P)-binding Rossmann-like Domain"/>
    <property type="match status" value="1"/>
</dbReference>
<dbReference type="InterPro" id="IPR051450">
    <property type="entry name" value="Gfo/Idh/MocA_Oxidoreductases"/>
</dbReference>
<feature type="domain" description="GFO/IDH/MocA-like oxidoreductase" evidence="3">
    <location>
        <begin position="143"/>
        <end position="278"/>
    </location>
</feature>
<keyword evidence="5" id="KW-1185">Reference proteome</keyword>
<proteinExistence type="inferred from homology"/>
<dbReference type="Pfam" id="PF22725">
    <property type="entry name" value="GFO_IDH_MocA_C3"/>
    <property type="match status" value="1"/>
</dbReference>
<dbReference type="PANTHER" id="PTHR43377">
    <property type="entry name" value="BILIVERDIN REDUCTASE A"/>
    <property type="match status" value="1"/>
</dbReference>
<comment type="similarity">
    <text evidence="1">Belongs to the Gfo/Idh/MocA family.</text>
</comment>
<evidence type="ECO:0000256" key="1">
    <source>
        <dbReference type="ARBA" id="ARBA00010928"/>
    </source>
</evidence>
<dbReference type="Gene3D" id="3.30.360.10">
    <property type="entry name" value="Dihydrodipicolinate Reductase, domain 2"/>
    <property type="match status" value="1"/>
</dbReference>
<dbReference type="SUPFAM" id="SSF51735">
    <property type="entry name" value="NAD(P)-binding Rossmann-fold domains"/>
    <property type="match status" value="1"/>
</dbReference>
<protein>
    <recommendedName>
        <fullName evidence="6">Gfo/Idh/MocA-like oxidoreductase N-terminal domain-containing protein</fullName>
    </recommendedName>
</protein>
<evidence type="ECO:0000313" key="5">
    <source>
        <dbReference type="Proteomes" id="UP001515480"/>
    </source>
</evidence>
<evidence type="ECO:0008006" key="6">
    <source>
        <dbReference type="Google" id="ProtNLM"/>
    </source>
</evidence>
<reference evidence="4 5" key="1">
    <citation type="journal article" date="2024" name="Science">
        <title>Giant polyketide synthase enzymes in the biosynthesis of giant marine polyether toxins.</title>
        <authorList>
            <person name="Fallon T.R."/>
            <person name="Shende V.V."/>
            <person name="Wierzbicki I.H."/>
            <person name="Pendleton A.L."/>
            <person name="Watervoot N.F."/>
            <person name="Auber R.P."/>
            <person name="Gonzalez D.J."/>
            <person name="Wisecaver J.H."/>
            <person name="Moore B.S."/>
        </authorList>
    </citation>
    <scope>NUCLEOTIDE SEQUENCE [LARGE SCALE GENOMIC DNA]</scope>
    <source>
        <strain evidence="4 5">12B1</strain>
    </source>
</reference>
<dbReference type="GO" id="GO:0000166">
    <property type="term" value="F:nucleotide binding"/>
    <property type="evidence" value="ECO:0007669"/>
    <property type="project" value="InterPro"/>
</dbReference>
<dbReference type="Proteomes" id="UP001515480">
    <property type="component" value="Unassembled WGS sequence"/>
</dbReference>
<gene>
    <name evidence="4" type="ORF">AB1Y20_001949</name>
</gene>
<dbReference type="AlphaFoldDB" id="A0AB34J6K9"/>
<name>A0AB34J6K9_PRYPA</name>
<dbReference type="InterPro" id="IPR055170">
    <property type="entry name" value="GFO_IDH_MocA-like_dom"/>
</dbReference>